<evidence type="ECO:0000313" key="1">
    <source>
        <dbReference type="EMBL" id="PIL15593.1"/>
    </source>
</evidence>
<dbReference type="PANTHER" id="PTHR30528">
    <property type="entry name" value="CYTOPLASMIC PROTEIN"/>
    <property type="match status" value="1"/>
</dbReference>
<reference evidence="1 2" key="1">
    <citation type="submission" date="2013-09" db="EMBL/GenBank/DDBJ databases">
        <title>Genome sequencing of Phaeobacter antarcticus sp. nov. SM1211.</title>
        <authorList>
            <person name="Zhang X.-Y."/>
            <person name="Liu C."/>
            <person name="Chen X.-L."/>
            <person name="Xie B.-B."/>
            <person name="Qin Q.-L."/>
            <person name="Rong J.-C."/>
            <person name="Zhang Y.-Z."/>
        </authorList>
    </citation>
    <scope>NUCLEOTIDE SEQUENCE [LARGE SCALE GENOMIC DNA]</scope>
    <source>
        <strain evidence="1 2">SM1211</strain>
    </source>
</reference>
<dbReference type="RefSeq" id="WP_099913461.1">
    <property type="nucleotide sequence ID" value="NZ_AWWI01000176.1"/>
</dbReference>
<dbReference type="OrthoDB" id="9787207at2"/>
<gene>
    <name evidence="1" type="ORF">P775_25790</name>
</gene>
<accession>A0A2G8R251</accession>
<dbReference type="Proteomes" id="UP000231259">
    <property type="component" value="Unassembled WGS sequence"/>
</dbReference>
<comment type="caution">
    <text evidence="1">The sequence shown here is derived from an EMBL/GenBank/DDBJ whole genome shotgun (WGS) entry which is preliminary data.</text>
</comment>
<protein>
    <recommendedName>
        <fullName evidence="3">Winged helix-turn-helix domain-containing protein</fullName>
    </recommendedName>
</protein>
<dbReference type="Pfam" id="PF06224">
    <property type="entry name" value="AlkZ-like"/>
    <property type="match status" value="1"/>
</dbReference>
<keyword evidence="2" id="KW-1185">Reference proteome</keyword>
<evidence type="ECO:0000313" key="2">
    <source>
        <dbReference type="Proteomes" id="UP000231259"/>
    </source>
</evidence>
<dbReference type="PANTHER" id="PTHR30528:SF0">
    <property type="entry name" value="CYTOPLASMIC PROTEIN"/>
    <property type="match status" value="1"/>
</dbReference>
<name>A0A2G8R251_9RHOB</name>
<evidence type="ECO:0008006" key="3">
    <source>
        <dbReference type="Google" id="ProtNLM"/>
    </source>
</evidence>
<sequence>MIPTLDNRAARRLFLHKHALAEAPTGPSRGADLLALIQRLGFVQIDSISTLERAHHMILFARRATYRPQNLAPLLERDRCLFEHWTHDAAVIPTDFFPHWQLRFQRNATAMRARWKSDRRAGFEEKFDTILQQIETHGPVSSADVGSGEERSSGGWWDWHPSKTALEYLWRSGDLAICHRENFRKFFDLTRRVIPAATHGHRPAPQDSINWLCEAALDRLGFATPGEIAAFWDTVTPAEARTWATEQRAKGSLIDIDVANADGSLRRHLARPDVLQQAEQAPTPPNRLRVLSPFDPALRDRNRTQRLFAFHYRIEVFTPAAKRRYGYYVFPLLDGDRLVGRIDMKADRKTASLAITALWPEPGLRWSDSRHKRLTAELARLQRFASLDHITFHPDWMRTPPN</sequence>
<proteinExistence type="predicted"/>
<organism evidence="1 2">
    <name type="scientific">Puniceibacterium antarcticum</name>
    <dbReference type="NCBI Taxonomy" id="1206336"/>
    <lineage>
        <taxon>Bacteria</taxon>
        <taxon>Pseudomonadati</taxon>
        <taxon>Pseudomonadota</taxon>
        <taxon>Alphaproteobacteria</taxon>
        <taxon>Rhodobacterales</taxon>
        <taxon>Paracoccaceae</taxon>
        <taxon>Puniceibacterium</taxon>
    </lineage>
</organism>
<dbReference type="AlphaFoldDB" id="A0A2G8R251"/>
<dbReference type="EMBL" id="AWWI01000176">
    <property type="protein sequence ID" value="PIL15593.1"/>
    <property type="molecule type" value="Genomic_DNA"/>
</dbReference>
<dbReference type="InterPro" id="IPR009351">
    <property type="entry name" value="AlkZ-like"/>
</dbReference>